<accession>A0A916X5G8</accession>
<evidence type="ECO:0000313" key="1">
    <source>
        <dbReference type="EMBL" id="GGC00294.1"/>
    </source>
</evidence>
<keyword evidence="2" id="KW-1185">Reference proteome</keyword>
<dbReference type="RefSeq" id="WP_188770772.1">
    <property type="nucleotide sequence ID" value="NZ_BMHK01000010.1"/>
</dbReference>
<proteinExistence type="predicted"/>
<gene>
    <name evidence="1" type="ORF">GCM10011494_18580</name>
</gene>
<dbReference type="InterPro" id="IPR021252">
    <property type="entry name" value="DUF2794"/>
</dbReference>
<reference evidence="1" key="2">
    <citation type="submission" date="2020-09" db="EMBL/GenBank/DDBJ databases">
        <authorList>
            <person name="Sun Q."/>
            <person name="Zhou Y."/>
        </authorList>
    </citation>
    <scope>NUCLEOTIDE SEQUENCE</scope>
    <source>
        <strain evidence="1">CGMCC 1.15095</strain>
    </source>
</reference>
<dbReference type="EMBL" id="BMHK01000010">
    <property type="protein sequence ID" value="GGC00294.1"/>
    <property type="molecule type" value="Genomic_DNA"/>
</dbReference>
<evidence type="ECO:0000313" key="2">
    <source>
        <dbReference type="Proteomes" id="UP000608154"/>
    </source>
</evidence>
<comment type="caution">
    <text evidence="1">The sequence shown here is derived from an EMBL/GenBank/DDBJ whole genome shotgun (WGS) entry which is preliminary data.</text>
</comment>
<dbReference type="AlphaFoldDB" id="A0A916X5G8"/>
<evidence type="ECO:0008006" key="3">
    <source>
        <dbReference type="Google" id="ProtNLM"/>
    </source>
</evidence>
<name>A0A916X5G8_9SPHN</name>
<organism evidence="1 2">
    <name type="scientific">Novosphingobium endophyticum</name>
    <dbReference type="NCBI Taxonomy" id="1955250"/>
    <lineage>
        <taxon>Bacteria</taxon>
        <taxon>Pseudomonadati</taxon>
        <taxon>Pseudomonadota</taxon>
        <taxon>Alphaproteobacteria</taxon>
        <taxon>Sphingomonadales</taxon>
        <taxon>Sphingomonadaceae</taxon>
        <taxon>Novosphingobium</taxon>
    </lineage>
</organism>
<dbReference type="Proteomes" id="UP000608154">
    <property type="component" value="Unassembled WGS sequence"/>
</dbReference>
<sequence length="123" mass="13541">MAAGPAGSNSLPGSVVAFPRRGLLQVGFDRLELTRILDLYGRMVAAGMWRDYAMDFGKDAASFCAFRRAAERPHARVEKRPSLRGKQGMWTLFGEAGQILKRGHELAGVLSPLERRLLKVVEG</sequence>
<reference evidence="1" key="1">
    <citation type="journal article" date="2014" name="Int. J. Syst. Evol. Microbiol.">
        <title>Complete genome sequence of Corynebacterium casei LMG S-19264T (=DSM 44701T), isolated from a smear-ripened cheese.</title>
        <authorList>
            <consortium name="US DOE Joint Genome Institute (JGI-PGF)"/>
            <person name="Walter F."/>
            <person name="Albersmeier A."/>
            <person name="Kalinowski J."/>
            <person name="Ruckert C."/>
        </authorList>
    </citation>
    <scope>NUCLEOTIDE SEQUENCE</scope>
    <source>
        <strain evidence="1">CGMCC 1.15095</strain>
    </source>
</reference>
<protein>
    <recommendedName>
        <fullName evidence="3">DUF2794 domain-containing protein</fullName>
    </recommendedName>
</protein>
<dbReference type="Pfam" id="PF10984">
    <property type="entry name" value="DUF2794"/>
    <property type="match status" value="1"/>
</dbReference>